<evidence type="ECO:0000313" key="2">
    <source>
        <dbReference type="EMBL" id="XDJ15273.1"/>
    </source>
</evidence>
<feature type="compositionally biased region" description="Acidic residues" evidence="1">
    <location>
        <begin position="84"/>
        <end position="101"/>
    </location>
</feature>
<proteinExistence type="predicted"/>
<accession>A0AB39CEL0</accession>
<feature type="region of interest" description="Disordered" evidence="1">
    <location>
        <begin position="81"/>
        <end position="109"/>
    </location>
</feature>
<protein>
    <submittedName>
        <fullName evidence="2">Uncharacterized protein</fullName>
    </submittedName>
</protein>
<evidence type="ECO:0000256" key="1">
    <source>
        <dbReference type="SAM" id="MobiDB-lite"/>
    </source>
</evidence>
<organism evidence="2">
    <name type="scientific">Pseudomonas phage HRDY3</name>
    <dbReference type="NCBI Taxonomy" id="3236930"/>
    <lineage>
        <taxon>Viruses</taxon>
    </lineage>
</organism>
<reference evidence="2" key="1">
    <citation type="submission" date="2024-07" db="EMBL/GenBank/DDBJ databases">
        <authorList>
            <person name="Bringhurst R.M."/>
            <person name="Homer T.E."/>
        </authorList>
    </citation>
    <scope>NUCLEOTIDE SEQUENCE</scope>
</reference>
<dbReference type="EMBL" id="PQ015379">
    <property type="protein sequence ID" value="XDJ15273.1"/>
    <property type="molecule type" value="Genomic_DNA"/>
</dbReference>
<sequence length="109" mass="11884">MSLNQTPYVGALTAFNNGRVPMTVHNVIRAGEDGEGEVENVLCVYFTDSNQLQYADGKPENFIGFGESLIFEAGVFTGAFNNAVDDEEEEEEEEELEDEEPANNGSAAQ</sequence>
<name>A0AB39CEL0_9VIRU</name>